<dbReference type="Pfam" id="PF05649">
    <property type="entry name" value="Peptidase_M13_N"/>
    <property type="match status" value="1"/>
</dbReference>
<keyword evidence="13" id="KW-0812">Transmembrane</keyword>
<dbReference type="GO" id="GO:0005886">
    <property type="term" value="C:plasma membrane"/>
    <property type="evidence" value="ECO:0007669"/>
    <property type="project" value="UniProtKB-SubCell"/>
</dbReference>
<dbReference type="PANTHER" id="PTHR11733:SF238">
    <property type="entry name" value="FI07649P-RELATED"/>
    <property type="match status" value="1"/>
</dbReference>
<evidence type="ECO:0000256" key="7">
    <source>
        <dbReference type="ARBA" id="ARBA00022833"/>
    </source>
</evidence>
<dbReference type="GO" id="GO:0046872">
    <property type="term" value="F:metal ion binding"/>
    <property type="evidence" value="ECO:0007669"/>
    <property type="project" value="UniProtKB-KW"/>
</dbReference>
<dbReference type="Gene3D" id="3.40.390.10">
    <property type="entry name" value="Collagenase (Catalytic Domain)"/>
    <property type="match status" value="1"/>
</dbReference>
<comment type="subcellular location">
    <subcellularLocation>
        <location evidence="2">Cell membrane</location>
        <topology evidence="2">Single-pass type II membrane protein</topology>
    </subcellularLocation>
</comment>
<comment type="cofactor">
    <cofactor evidence="1">
        <name>Zn(2+)</name>
        <dbReference type="ChEBI" id="CHEBI:29105"/>
    </cofactor>
</comment>
<keyword evidence="6" id="KW-0378">Hydrolase</keyword>
<evidence type="ECO:0000256" key="1">
    <source>
        <dbReference type="ARBA" id="ARBA00001947"/>
    </source>
</evidence>
<feature type="compositionally biased region" description="Acidic residues" evidence="12">
    <location>
        <begin position="234"/>
        <end position="245"/>
    </location>
</feature>
<dbReference type="SUPFAM" id="SSF55486">
    <property type="entry name" value="Metalloproteases ('zincins'), catalytic domain"/>
    <property type="match status" value="1"/>
</dbReference>
<dbReference type="GO" id="GO:0004222">
    <property type="term" value="F:metalloendopeptidase activity"/>
    <property type="evidence" value="ECO:0007669"/>
    <property type="project" value="InterPro"/>
</dbReference>
<keyword evidence="13" id="KW-1133">Transmembrane helix</keyword>
<feature type="transmembrane region" description="Helical" evidence="13">
    <location>
        <begin position="40"/>
        <end position="59"/>
    </location>
</feature>
<dbReference type="PRINTS" id="PR00786">
    <property type="entry name" value="NEPRILYSIN"/>
</dbReference>
<evidence type="ECO:0000256" key="6">
    <source>
        <dbReference type="ARBA" id="ARBA00022801"/>
    </source>
</evidence>
<feature type="domain" description="Peptidase M13 N-terminal" evidence="15">
    <location>
        <begin position="297"/>
        <end position="683"/>
    </location>
</feature>
<dbReference type="Pfam" id="PF01431">
    <property type="entry name" value="Peptidase_M13"/>
    <property type="match status" value="1"/>
</dbReference>
<keyword evidence="11" id="KW-0325">Glycoprotein</keyword>
<evidence type="ECO:0000256" key="5">
    <source>
        <dbReference type="ARBA" id="ARBA00022723"/>
    </source>
</evidence>
<evidence type="ECO:0000256" key="2">
    <source>
        <dbReference type="ARBA" id="ARBA00004401"/>
    </source>
</evidence>
<evidence type="ECO:0000313" key="16">
    <source>
        <dbReference type="EMBL" id="JAG20005.1"/>
    </source>
</evidence>
<proteinExistence type="inferred from homology"/>
<dbReference type="GO" id="GO:0016485">
    <property type="term" value="P:protein processing"/>
    <property type="evidence" value="ECO:0007669"/>
    <property type="project" value="TreeGrafter"/>
</dbReference>
<dbReference type="InterPro" id="IPR024079">
    <property type="entry name" value="MetalloPept_cat_dom_sf"/>
</dbReference>
<reference evidence="16" key="2">
    <citation type="submission" date="2014-07" db="EMBL/GenBank/DDBJ databases">
        <authorList>
            <person name="Hull J."/>
        </authorList>
    </citation>
    <scope>NUCLEOTIDE SEQUENCE</scope>
</reference>
<organism evidence="16">
    <name type="scientific">Lygus hesperus</name>
    <name type="common">Western plant bug</name>
    <dbReference type="NCBI Taxonomy" id="30085"/>
    <lineage>
        <taxon>Eukaryota</taxon>
        <taxon>Metazoa</taxon>
        <taxon>Ecdysozoa</taxon>
        <taxon>Arthropoda</taxon>
        <taxon>Hexapoda</taxon>
        <taxon>Insecta</taxon>
        <taxon>Pterygota</taxon>
        <taxon>Neoptera</taxon>
        <taxon>Paraneoptera</taxon>
        <taxon>Hemiptera</taxon>
        <taxon>Heteroptera</taxon>
        <taxon>Panheteroptera</taxon>
        <taxon>Cimicomorpha</taxon>
        <taxon>Miridae</taxon>
        <taxon>Mirini</taxon>
        <taxon>Lygus</taxon>
    </lineage>
</organism>
<sequence length="1013" mass="116816">MIMEGRKEKPIWIDFTNLEDGISLKSWESYKPRKPQYLRALMRLLLGSALLILLVAGVIRGIAITDQDLEEGNEILISRTVPSADLEAFENPKPNNFFFEFKTDCFPPRAQYFVVRTKRDLRDREIIHALKSLNLTDAVIWADSKIPTSFSDTSRSIQINGYGAYPRNITHGVAVMEELPREFDNMKADVNREPLPEKEQVESRPIDAQDTNREKEIKNVLEHVLNWSPWEKPEEPEDEAEQEEDKSEKDTVIFDDLDPDTGPAVQHAFWKGEGDEATIRTDQGKLMKQYMDTSADPCKDFYQFACGRWSKLNPIPKDKGAYDTFEMLRESLDSILKELLEEAPTPSEEPEAYIKAKNLYKSCVNYDVLEQRGSKPLTALLDKLGGWPVLDPEWDRSKFDWLWLMAQLRLFNNDILISEWVGPDIKNSDQYVIHLDQTSLGLPTRDYYLQPSNLQYLEAYKSYLVKVATLLGAPAVNATLAAEEVIHFEVALAKITSAPDERRNVSELYQRMTVAELRSYIPQINWQRYLSIVLGRPCNSTESVVVFALRYLEDLVSLLGKTEPKTISNYLLWRFVRHRVNNLDDRFQEAKQKFYYILFGREESPPRWKNCIAQVNGNMGMAVGAMFVRKYFDEYSKNDTLIMTREIQQSFREILEETTWIDKDTKRLARDKVDAMALRIGYPDSILDKSELDDRYKDVAIDPNLYFENTLNILRHLTRVEQSHLGTPVNKSIWNTAPAVVNAYYSRNKNQIMFPAGILQPPFYHRYFPKSLNYGGIGVVIGHEITHGFDDKGRLFDRNGNLHRWWRDEAVAQFHEKAQCIIDQYGKYVVDEVGIQIDGINTQGENIADNGGIKQAFRSYQKWSNSFGDKDETLPGLNYTGMQLFFLNFAQVWCGETRPAASRNKLKTAVHSPGKYSPYVFQGYRDALEQRRIRQGLQLPAGVSDEPRQEMYRVVKCTAPNQHHVLVVASCPTEYTRFANFCQTADFSLISDRRHTTLLSKAEKSNLFINKTL</sequence>
<dbReference type="InterPro" id="IPR018497">
    <property type="entry name" value="Peptidase_M13_C"/>
</dbReference>
<dbReference type="InterPro" id="IPR000718">
    <property type="entry name" value="Peptidase_M13"/>
</dbReference>
<keyword evidence="9" id="KW-0482">Metalloprotease</keyword>
<keyword evidence="7" id="KW-0862">Zinc</keyword>
<keyword evidence="13" id="KW-0472">Membrane</keyword>
<comment type="similarity">
    <text evidence="3">Belongs to the peptidase M13 family.</text>
</comment>
<evidence type="ECO:0000256" key="10">
    <source>
        <dbReference type="ARBA" id="ARBA00023157"/>
    </source>
</evidence>
<dbReference type="AlphaFoldDB" id="A0A0A9XSC4"/>
<keyword evidence="10" id="KW-1015">Disulfide bond</keyword>
<keyword evidence="8" id="KW-0735">Signal-anchor</keyword>
<keyword evidence="4" id="KW-0645">Protease</keyword>
<feature type="domain" description="Peptidase M13 C-terminal" evidence="14">
    <location>
        <begin position="742"/>
        <end position="916"/>
    </location>
</feature>
<feature type="region of interest" description="Disordered" evidence="12">
    <location>
        <begin position="227"/>
        <end position="258"/>
    </location>
</feature>
<dbReference type="InterPro" id="IPR008753">
    <property type="entry name" value="Peptidase_M13_N"/>
</dbReference>
<name>A0A0A9XSC4_LYGHE</name>
<evidence type="ECO:0000256" key="12">
    <source>
        <dbReference type="SAM" id="MobiDB-lite"/>
    </source>
</evidence>
<evidence type="ECO:0000256" key="3">
    <source>
        <dbReference type="ARBA" id="ARBA00007357"/>
    </source>
</evidence>
<protein>
    <submittedName>
        <fullName evidence="16">Endothelin-converting enzyme 1</fullName>
    </submittedName>
</protein>
<evidence type="ECO:0000256" key="4">
    <source>
        <dbReference type="ARBA" id="ARBA00022670"/>
    </source>
</evidence>
<dbReference type="CDD" id="cd08662">
    <property type="entry name" value="M13"/>
    <property type="match status" value="1"/>
</dbReference>
<dbReference type="MEROPS" id="M13.014"/>
<dbReference type="FunFam" id="3.40.390.10:FF:000076">
    <property type="entry name" value="membrane metallo-endopeptidase-like 1"/>
    <property type="match status" value="1"/>
</dbReference>
<evidence type="ECO:0000256" key="9">
    <source>
        <dbReference type="ARBA" id="ARBA00023049"/>
    </source>
</evidence>
<evidence type="ECO:0000256" key="11">
    <source>
        <dbReference type="ARBA" id="ARBA00023180"/>
    </source>
</evidence>
<evidence type="ECO:0000256" key="13">
    <source>
        <dbReference type="SAM" id="Phobius"/>
    </source>
</evidence>
<gene>
    <name evidence="16" type="primary">ECE1_5</name>
    <name evidence="16" type="ORF">CM83_73443</name>
</gene>
<keyword evidence="5" id="KW-0479">Metal-binding</keyword>
<dbReference type="InterPro" id="IPR042089">
    <property type="entry name" value="Peptidase_M13_dom_2"/>
</dbReference>
<reference evidence="16" key="1">
    <citation type="journal article" date="2014" name="PLoS ONE">
        <title>Transcriptome-Based Identification of ABC Transporters in the Western Tarnished Plant Bug Lygus hesperus.</title>
        <authorList>
            <person name="Hull J.J."/>
            <person name="Chaney K."/>
            <person name="Geib S.M."/>
            <person name="Fabrick J.A."/>
            <person name="Brent C.S."/>
            <person name="Walsh D."/>
            <person name="Lavine L.C."/>
        </authorList>
    </citation>
    <scope>NUCLEOTIDE SEQUENCE</scope>
</reference>
<dbReference type="Gene3D" id="1.10.1380.10">
    <property type="entry name" value="Neutral endopeptidase , domain2"/>
    <property type="match status" value="1"/>
</dbReference>
<dbReference type="PROSITE" id="PS51885">
    <property type="entry name" value="NEPRILYSIN"/>
    <property type="match status" value="1"/>
</dbReference>
<feature type="non-terminal residue" evidence="16">
    <location>
        <position position="1013"/>
    </location>
</feature>
<evidence type="ECO:0000259" key="15">
    <source>
        <dbReference type="Pfam" id="PF05649"/>
    </source>
</evidence>
<evidence type="ECO:0000259" key="14">
    <source>
        <dbReference type="Pfam" id="PF01431"/>
    </source>
</evidence>
<evidence type="ECO:0000256" key="8">
    <source>
        <dbReference type="ARBA" id="ARBA00022968"/>
    </source>
</evidence>
<accession>A0A0A9XSC4</accession>
<dbReference type="EMBL" id="GBHO01023599">
    <property type="protein sequence ID" value="JAG20005.1"/>
    <property type="molecule type" value="Transcribed_RNA"/>
</dbReference>
<dbReference type="PANTHER" id="PTHR11733">
    <property type="entry name" value="ZINC METALLOPROTEASE FAMILY M13 NEPRILYSIN-RELATED"/>
    <property type="match status" value="1"/>
</dbReference>